<organism evidence="3 4">
    <name type="scientific">Leptothrix discophora</name>
    <dbReference type="NCBI Taxonomy" id="89"/>
    <lineage>
        <taxon>Bacteria</taxon>
        <taxon>Pseudomonadati</taxon>
        <taxon>Pseudomonadota</taxon>
        <taxon>Betaproteobacteria</taxon>
        <taxon>Burkholderiales</taxon>
        <taxon>Sphaerotilaceae</taxon>
        <taxon>Leptothrix</taxon>
    </lineage>
</organism>
<name>A0ABT9FYI9_LEPDI</name>
<comment type="subcellular location">
    <subcellularLocation>
        <location evidence="2">Cytoplasm</location>
    </subcellularLocation>
</comment>
<protein>
    <recommendedName>
        <fullName evidence="2">RTX toxin-activating lysine-acyltransferase</fullName>
        <ecNumber evidence="2">2.3.1.-</ecNumber>
    </recommendedName>
</protein>
<dbReference type="RefSeq" id="WP_305747849.1">
    <property type="nucleotide sequence ID" value="NZ_JAUZEE010000001.1"/>
</dbReference>
<accession>A0ABT9FYI9</accession>
<dbReference type="InterPro" id="IPR003996">
    <property type="entry name" value="RTX_toxin-activating_protC_bac"/>
</dbReference>
<evidence type="ECO:0000313" key="3">
    <source>
        <dbReference type="EMBL" id="MDP4299288.1"/>
    </source>
</evidence>
<evidence type="ECO:0000256" key="2">
    <source>
        <dbReference type="RuleBase" id="RU368102"/>
    </source>
</evidence>
<gene>
    <name evidence="3" type="ORF">Q8X39_01460</name>
</gene>
<keyword evidence="2" id="KW-0204">Cytolysis</keyword>
<keyword evidence="2" id="KW-0963">Cytoplasm</keyword>
<dbReference type="Proteomes" id="UP001235760">
    <property type="component" value="Unassembled WGS sequence"/>
</dbReference>
<dbReference type="Pfam" id="PF02794">
    <property type="entry name" value="HlyC"/>
    <property type="match status" value="1"/>
</dbReference>
<dbReference type="EC" id="2.3.1.-" evidence="2"/>
<comment type="function">
    <text evidence="2">Involved in fatty acylation of protoxin at internal lysine residues, thereby converting it to the active toxin.</text>
</comment>
<keyword evidence="2" id="KW-0808">Transferase</keyword>
<comment type="similarity">
    <text evidence="1 2">Belongs to the RTX toxin acyltransferase family.</text>
</comment>
<evidence type="ECO:0000256" key="1">
    <source>
        <dbReference type="ARBA" id="ARBA00005686"/>
    </source>
</evidence>
<dbReference type="EMBL" id="JAUZEE010000001">
    <property type="protein sequence ID" value="MDP4299288.1"/>
    <property type="molecule type" value="Genomic_DNA"/>
</dbReference>
<evidence type="ECO:0000313" key="4">
    <source>
        <dbReference type="Proteomes" id="UP001235760"/>
    </source>
</evidence>
<reference evidence="3 4" key="1">
    <citation type="submission" date="2023-08" db="EMBL/GenBank/DDBJ databases">
        <authorList>
            <person name="Roldan D.M."/>
            <person name="Menes R.J."/>
        </authorList>
    </citation>
    <scope>NUCLEOTIDE SEQUENCE [LARGE SCALE GENOMIC DNA]</scope>
    <source>
        <strain evidence="3 4">CCM 2812</strain>
    </source>
</reference>
<comment type="caution">
    <text evidence="3">The sequence shown here is derived from an EMBL/GenBank/DDBJ whole genome shotgun (WGS) entry which is preliminary data.</text>
</comment>
<sequence>MTDLGAMLQLVRGSAIQKHYPLAILRTRIFPAIWLGQYRILWHQGRPVGFYNWAWLDETLAERYRRTQCHVEPDQWVGGSCLWFMEMVHEPGQLRAVVRSMRTVVPAGTVANWHEVSAIGEARRQVRQVRFRPAGASPLVFPPIRSERSAAS</sequence>
<keyword evidence="4" id="KW-1185">Reference proteome</keyword>
<proteinExistence type="inferred from homology"/>
<keyword evidence="2" id="KW-0012">Acyltransferase</keyword>